<organism evidence="1">
    <name type="scientific">marine metagenome</name>
    <dbReference type="NCBI Taxonomy" id="408172"/>
    <lineage>
        <taxon>unclassified sequences</taxon>
        <taxon>metagenomes</taxon>
        <taxon>ecological metagenomes</taxon>
    </lineage>
</organism>
<evidence type="ECO:0000313" key="1">
    <source>
        <dbReference type="EMBL" id="SVC67049.1"/>
    </source>
</evidence>
<dbReference type="AlphaFoldDB" id="A0A382P0X0"/>
<sequence>MWIPTGPLFLDTPWYACYKQRVLLVAVFVFLVANQGRVRVPRWVVRNSIRSFDGWRLVD</sequence>
<name>A0A382P0X0_9ZZZZ</name>
<dbReference type="EMBL" id="UINC01104129">
    <property type="protein sequence ID" value="SVC67049.1"/>
    <property type="molecule type" value="Genomic_DNA"/>
</dbReference>
<proteinExistence type="predicted"/>
<reference evidence="1" key="1">
    <citation type="submission" date="2018-05" db="EMBL/GenBank/DDBJ databases">
        <authorList>
            <person name="Lanie J.A."/>
            <person name="Ng W.-L."/>
            <person name="Kazmierczak K.M."/>
            <person name="Andrzejewski T.M."/>
            <person name="Davidsen T.M."/>
            <person name="Wayne K.J."/>
            <person name="Tettelin H."/>
            <person name="Glass J.I."/>
            <person name="Rusch D."/>
            <person name="Podicherti R."/>
            <person name="Tsui H.-C.T."/>
            <person name="Winkler M.E."/>
        </authorList>
    </citation>
    <scope>NUCLEOTIDE SEQUENCE</scope>
</reference>
<protein>
    <submittedName>
        <fullName evidence="1">Uncharacterized protein</fullName>
    </submittedName>
</protein>
<gene>
    <name evidence="1" type="ORF">METZ01_LOCUS319903</name>
</gene>
<accession>A0A382P0X0</accession>